<evidence type="ECO:0000259" key="2">
    <source>
        <dbReference type="Pfam" id="PF00903"/>
    </source>
</evidence>
<dbReference type="EMBL" id="JACCHJ010000001">
    <property type="protein sequence ID" value="NYK08250.1"/>
    <property type="molecule type" value="Genomic_DNA"/>
</dbReference>
<keyword evidence="4" id="KW-1185">Reference proteome</keyword>
<dbReference type="InterPro" id="IPR004360">
    <property type="entry name" value="Glyas_Fos-R_dOase_dom"/>
</dbReference>
<dbReference type="InterPro" id="IPR029068">
    <property type="entry name" value="Glyas_Bleomycin-R_OHBP_Dase"/>
</dbReference>
<sequence length="160" mass="15992">MPTIESFPPGTPIWVDLQSSDQPAAVAFYRAFFGWDAPDATAETGGYSIATLHGIPVTAVGPLPAGVERSVWTLYFAVADIDASAAAATAGGGAVLLPPGDLAPASGSRSSPTRPVPSSASGSGSMTHPGCATSPAPSTGWSSSSTGWRGRSPSTSPCWA</sequence>
<dbReference type="Pfam" id="PF00903">
    <property type="entry name" value="Glyoxalase"/>
    <property type="match status" value="1"/>
</dbReference>
<feature type="region of interest" description="Disordered" evidence="1">
    <location>
        <begin position="96"/>
        <end position="160"/>
    </location>
</feature>
<dbReference type="RefSeq" id="WP_246311497.1">
    <property type="nucleotide sequence ID" value="NZ_BAAAHA010000002.1"/>
</dbReference>
<keyword evidence="3" id="KW-0456">Lyase</keyword>
<dbReference type="GO" id="GO:0016829">
    <property type="term" value="F:lyase activity"/>
    <property type="evidence" value="ECO:0007669"/>
    <property type="project" value="UniProtKB-KW"/>
</dbReference>
<dbReference type="PANTHER" id="PTHR33993:SF14">
    <property type="entry name" value="GB|AAF24581.1"/>
    <property type="match status" value="1"/>
</dbReference>
<organism evidence="3 4">
    <name type="scientific">Leifsonia naganoensis</name>
    <dbReference type="NCBI Taxonomy" id="150025"/>
    <lineage>
        <taxon>Bacteria</taxon>
        <taxon>Bacillati</taxon>
        <taxon>Actinomycetota</taxon>
        <taxon>Actinomycetes</taxon>
        <taxon>Micrococcales</taxon>
        <taxon>Microbacteriaceae</taxon>
        <taxon>Leifsonia</taxon>
    </lineage>
</organism>
<feature type="compositionally biased region" description="Low complexity" evidence="1">
    <location>
        <begin position="132"/>
        <end position="160"/>
    </location>
</feature>
<feature type="compositionally biased region" description="Low complexity" evidence="1">
    <location>
        <begin position="96"/>
        <end position="121"/>
    </location>
</feature>
<comment type="caution">
    <text evidence="3">The sequence shown here is derived from an EMBL/GenBank/DDBJ whole genome shotgun (WGS) entry which is preliminary data.</text>
</comment>
<reference evidence="3 4" key="1">
    <citation type="submission" date="2020-07" db="EMBL/GenBank/DDBJ databases">
        <title>Sequencing the genomes of 1000 actinobacteria strains.</title>
        <authorList>
            <person name="Klenk H.-P."/>
        </authorList>
    </citation>
    <scope>NUCLEOTIDE SEQUENCE [LARGE SCALE GENOMIC DNA]</scope>
    <source>
        <strain evidence="3 4">DSM 15166</strain>
    </source>
</reference>
<proteinExistence type="predicted"/>
<feature type="domain" description="Glyoxalase/fosfomycin resistance/dioxygenase" evidence="2">
    <location>
        <begin position="14"/>
        <end position="101"/>
    </location>
</feature>
<evidence type="ECO:0000313" key="3">
    <source>
        <dbReference type="EMBL" id="NYK08250.1"/>
    </source>
</evidence>
<dbReference type="AlphaFoldDB" id="A0A853DQ64"/>
<protein>
    <submittedName>
        <fullName evidence="3">Putative enzyme related to lactoylglutathione lyase</fullName>
    </submittedName>
</protein>
<dbReference type="SUPFAM" id="SSF54593">
    <property type="entry name" value="Glyoxalase/Bleomycin resistance protein/Dihydroxybiphenyl dioxygenase"/>
    <property type="match status" value="1"/>
</dbReference>
<name>A0A853DQ64_9MICO</name>
<evidence type="ECO:0000256" key="1">
    <source>
        <dbReference type="SAM" id="MobiDB-lite"/>
    </source>
</evidence>
<accession>A0A853DQ64</accession>
<gene>
    <name evidence="3" type="ORF">HNR14_000131</name>
</gene>
<dbReference type="Proteomes" id="UP000521075">
    <property type="component" value="Unassembled WGS sequence"/>
</dbReference>
<dbReference type="Gene3D" id="3.10.180.10">
    <property type="entry name" value="2,3-Dihydroxybiphenyl 1,2-Dioxygenase, domain 1"/>
    <property type="match status" value="1"/>
</dbReference>
<dbReference type="InterPro" id="IPR052164">
    <property type="entry name" value="Anthracycline_SecMetBiosynth"/>
</dbReference>
<evidence type="ECO:0000313" key="4">
    <source>
        <dbReference type="Proteomes" id="UP000521075"/>
    </source>
</evidence>
<dbReference type="PANTHER" id="PTHR33993">
    <property type="entry name" value="GLYOXALASE-RELATED"/>
    <property type="match status" value="1"/>
</dbReference>